<dbReference type="GO" id="GO:0004029">
    <property type="term" value="F:aldehyde dehydrogenase (NAD+) activity"/>
    <property type="evidence" value="ECO:0007669"/>
    <property type="project" value="TreeGrafter"/>
</dbReference>
<dbReference type="Gene3D" id="3.40.605.10">
    <property type="entry name" value="Aldehyde Dehydrogenase, Chain A, domain 1"/>
    <property type="match status" value="1"/>
</dbReference>
<dbReference type="InterPro" id="IPR016162">
    <property type="entry name" value="Ald_DH_N"/>
</dbReference>
<dbReference type="OrthoDB" id="9812625at2"/>
<organism evidence="9 10">
    <name type="scientific">Bacterioplanes sanyensis</name>
    <dbReference type="NCBI Taxonomy" id="1249553"/>
    <lineage>
        <taxon>Bacteria</taxon>
        <taxon>Pseudomonadati</taxon>
        <taxon>Pseudomonadota</taxon>
        <taxon>Gammaproteobacteria</taxon>
        <taxon>Oceanospirillales</taxon>
        <taxon>Oceanospirillaceae</taxon>
        <taxon>Bacterioplanes</taxon>
    </lineage>
</organism>
<dbReference type="GO" id="GO:0005737">
    <property type="term" value="C:cytoplasm"/>
    <property type="evidence" value="ECO:0007669"/>
    <property type="project" value="TreeGrafter"/>
</dbReference>
<evidence type="ECO:0000256" key="6">
    <source>
        <dbReference type="PROSITE-ProRule" id="PRU10007"/>
    </source>
</evidence>
<evidence type="ECO:0000256" key="3">
    <source>
        <dbReference type="ARBA" id="ARBA00023027"/>
    </source>
</evidence>
<evidence type="ECO:0000256" key="5">
    <source>
        <dbReference type="PIRSR" id="PIRSR036492-1"/>
    </source>
</evidence>
<dbReference type="CDD" id="cd07133">
    <property type="entry name" value="ALDH_CALDH_CalB"/>
    <property type="match status" value="1"/>
</dbReference>
<dbReference type="Pfam" id="PF00171">
    <property type="entry name" value="Aldedh"/>
    <property type="match status" value="1"/>
</dbReference>
<feature type="domain" description="Aldehyde dehydrogenase" evidence="8">
    <location>
        <begin position="17"/>
        <end position="450"/>
    </location>
</feature>
<keyword evidence="2 4" id="KW-0560">Oxidoreductase</keyword>
<dbReference type="InterPro" id="IPR016161">
    <property type="entry name" value="Ald_DH/histidinol_DH"/>
</dbReference>
<reference evidence="9 10" key="1">
    <citation type="submission" date="2017-07" db="EMBL/GenBank/DDBJ databases">
        <title>Annotated genome sequence of Bacterioplanes sanyensis isolated from Red Sea.</title>
        <authorList>
            <person name="Rehman Z.U."/>
        </authorList>
    </citation>
    <scope>NUCLEOTIDE SEQUENCE [LARGE SCALE GENOMIC DNA]</scope>
    <source>
        <strain evidence="9 10">NV9</strain>
    </source>
</reference>
<protein>
    <recommendedName>
        <fullName evidence="4">Aldehyde dehydrogenase</fullName>
    </recommendedName>
</protein>
<comment type="similarity">
    <text evidence="1 4 7">Belongs to the aldehyde dehydrogenase family.</text>
</comment>
<dbReference type="AlphaFoldDB" id="A0A222FQ20"/>
<feature type="active site" evidence="5 6">
    <location>
        <position position="225"/>
    </location>
</feature>
<dbReference type="FunFam" id="3.40.309.10:FF:000003">
    <property type="entry name" value="Aldehyde dehydrogenase"/>
    <property type="match status" value="1"/>
</dbReference>
<dbReference type="PROSITE" id="PS00687">
    <property type="entry name" value="ALDEHYDE_DEHYDR_GLU"/>
    <property type="match status" value="1"/>
</dbReference>
<keyword evidence="10" id="KW-1185">Reference proteome</keyword>
<dbReference type="InterPro" id="IPR016163">
    <property type="entry name" value="Ald_DH_C"/>
</dbReference>
<dbReference type="InterPro" id="IPR015590">
    <property type="entry name" value="Aldehyde_DH_dom"/>
</dbReference>
<evidence type="ECO:0000256" key="7">
    <source>
        <dbReference type="RuleBase" id="RU003345"/>
    </source>
</evidence>
<dbReference type="PANTHER" id="PTHR43570">
    <property type="entry name" value="ALDEHYDE DEHYDROGENASE"/>
    <property type="match status" value="1"/>
</dbReference>
<dbReference type="KEGG" id="bsan:CHH28_02795"/>
<evidence type="ECO:0000313" key="10">
    <source>
        <dbReference type="Proteomes" id="UP000202440"/>
    </source>
</evidence>
<dbReference type="Gene3D" id="3.40.309.10">
    <property type="entry name" value="Aldehyde Dehydrogenase, Chain A, domain 2"/>
    <property type="match status" value="1"/>
</dbReference>
<evidence type="ECO:0000256" key="2">
    <source>
        <dbReference type="ARBA" id="ARBA00023002"/>
    </source>
</evidence>
<dbReference type="InterPro" id="IPR029510">
    <property type="entry name" value="Ald_DH_CS_GLU"/>
</dbReference>
<name>A0A222FQ20_9GAMM</name>
<evidence type="ECO:0000256" key="1">
    <source>
        <dbReference type="ARBA" id="ARBA00009986"/>
    </source>
</evidence>
<dbReference type="Proteomes" id="UP000202440">
    <property type="component" value="Chromosome"/>
</dbReference>
<dbReference type="FunFam" id="3.40.605.10:FF:000004">
    <property type="entry name" value="Aldehyde dehydrogenase"/>
    <property type="match status" value="1"/>
</dbReference>
<keyword evidence="3" id="KW-0520">NAD</keyword>
<dbReference type="PIRSF" id="PIRSF036492">
    <property type="entry name" value="ALDH"/>
    <property type="match status" value="1"/>
</dbReference>
<dbReference type="InterPro" id="IPR012394">
    <property type="entry name" value="Aldehyde_DH_NAD(P)"/>
</dbReference>
<dbReference type="SUPFAM" id="SSF53720">
    <property type="entry name" value="ALDH-like"/>
    <property type="match status" value="1"/>
</dbReference>
<evidence type="ECO:0000256" key="4">
    <source>
        <dbReference type="PIRNR" id="PIRNR036492"/>
    </source>
</evidence>
<evidence type="ECO:0000259" key="8">
    <source>
        <dbReference type="Pfam" id="PF00171"/>
    </source>
</evidence>
<dbReference type="PANTHER" id="PTHR43570:SF20">
    <property type="entry name" value="ALDEHYDE DEHYDROGENASE ALDX-RELATED"/>
    <property type="match status" value="1"/>
</dbReference>
<proteinExistence type="inferred from homology"/>
<evidence type="ECO:0000313" key="9">
    <source>
        <dbReference type="EMBL" id="ASP40812.1"/>
    </source>
</evidence>
<feature type="active site" evidence="5">
    <location>
        <position position="259"/>
    </location>
</feature>
<sequence length="480" mass="53507">MVATVTDLRSHDTELARMQDVFRHQRQAYRQHPMPTAAERLADLQKLKAAVLKHQDALAQAVNQDFSCRSVDETRIAEIMTTVEGINYTSKRLRRWMKPSRRHVSMLFMPSSNQVMYQPLGVVGIMVPWNYPIQLALLPLMTALAAGNRAMIKMSEFTPATNQALKRVLAEIFDDSQVAIIEGEVEVSSAFAELPWDHLIFTGSTAVGRIVMGAAAKNLTPVTLELGGKSPAIIGPGANMQDAVERICFGKSLNAGQTCIAPDYVLVEEGRQQEFIDTYQSTFARMYPSIRDNQDYTAIINERQFERLHSWVREASEQGASVTVVNPANEDFSGTRKMPLHIIEHAAADTKVMQEELFGPVLPVVGYQQLSHAIDYVNDRDRPLALYLFSYDRQIQQTVLEQTHAGGVTINDTLMHIAQDDMPFGGVGPSGMGHYHGKEGFLSLSKAKAVHKKGKFNSGQFIYPPYGGALQQLIQKLFIR</sequence>
<dbReference type="GO" id="GO:0006081">
    <property type="term" value="P:aldehyde metabolic process"/>
    <property type="evidence" value="ECO:0007669"/>
    <property type="project" value="InterPro"/>
</dbReference>
<gene>
    <name evidence="9" type="ORF">CHH28_02795</name>
</gene>
<accession>A0A222FQ20</accession>
<dbReference type="EMBL" id="CP022530">
    <property type="protein sequence ID" value="ASP40812.1"/>
    <property type="molecule type" value="Genomic_DNA"/>
</dbReference>